<organism evidence="1 2">
    <name type="scientific">Malus domestica</name>
    <name type="common">Apple</name>
    <name type="synonym">Pyrus malus</name>
    <dbReference type="NCBI Taxonomy" id="3750"/>
    <lineage>
        <taxon>Eukaryota</taxon>
        <taxon>Viridiplantae</taxon>
        <taxon>Streptophyta</taxon>
        <taxon>Embryophyta</taxon>
        <taxon>Tracheophyta</taxon>
        <taxon>Spermatophyta</taxon>
        <taxon>Magnoliopsida</taxon>
        <taxon>eudicotyledons</taxon>
        <taxon>Gunneridae</taxon>
        <taxon>Pentapetalae</taxon>
        <taxon>rosids</taxon>
        <taxon>fabids</taxon>
        <taxon>Rosales</taxon>
        <taxon>Rosaceae</taxon>
        <taxon>Amygdaloideae</taxon>
        <taxon>Maleae</taxon>
        <taxon>Malus</taxon>
    </lineage>
</organism>
<evidence type="ECO:0000313" key="2">
    <source>
        <dbReference type="Proteomes" id="UP000290289"/>
    </source>
</evidence>
<proteinExistence type="predicted"/>
<accession>A0A498HPK8</accession>
<comment type="caution">
    <text evidence="1">The sequence shown here is derived from an EMBL/GenBank/DDBJ whole genome shotgun (WGS) entry which is preliminary data.</text>
</comment>
<dbReference type="AlphaFoldDB" id="A0A498HPK8"/>
<keyword evidence="2" id="KW-1185">Reference proteome</keyword>
<gene>
    <name evidence="1" type="ORF">DVH24_018840</name>
</gene>
<name>A0A498HPK8_MALDO</name>
<dbReference type="Proteomes" id="UP000290289">
    <property type="component" value="Chromosome 16"/>
</dbReference>
<dbReference type="EMBL" id="RDQH01000342">
    <property type="protein sequence ID" value="RXH71485.1"/>
    <property type="molecule type" value="Genomic_DNA"/>
</dbReference>
<reference evidence="1 2" key="1">
    <citation type="submission" date="2018-10" db="EMBL/GenBank/DDBJ databases">
        <title>A high-quality apple genome assembly.</title>
        <authorList>
            <person name="Hu J."/>
        </authorList>
    </citation>
    <scope>NUCLEOTIDE SEQUENCE [LARGE SCALE GENOMIC DNA]</scope>
    <source>
        <strain evidence="2">cv. HFTH1</strain>
        <tissue evidence="1">Young leaf</tissue>
    </source>
</reference>
<sequence>MQDVLIHFGGTHHKMLSTCYIVCFENLANILTNTYSVYRDVCKRHEAMFSMTAQTKDESLRAYLKQF</sequence>
<protein>
    <submittedName>
        <fullName evidence="1">Uncharacterized protein</fullName>
    </submittedName>
</protein>
<evidence type="ECO:0000313" key="1">
    <source>
        <dbReference type="EMBL" id="RXH71485.1"/>
    </source>
</evidence>